<name>A0A4U8WFX6_9FLAO</name>
<keyword evidence="2" id="KW-0540">Nuclease</keyword>
<dbReference type="InterPro" id="IPR036691">
    <property type="entry name" value="Endo/exonu/phosph_ase_sf"/>
</dbReference>
<dbReference type="GO" id="GO:0004527">
    <property type="term" value="F:exonuclease activity"/>
    <property type="evidence" value="ECO:0007669"/>
    <property type="project" value="UniProtKB-KW"/>
</dbReference>
<dbReference type="AlphaFoldDB" id="A0A4U8WFX6"/>
<dbReference type="InterPro" id="IPR005135">
    <property type="entry name" value="Endo/exonuclease/phosphatase"/>
</dbReference>
<dbReference type="PANTHER" id="PTHR42834">
    <property type="entry name" value="ENDONUCLEASE/EXONUCLEASE/PHOSPHATASE FAMILY PROTEIN (AFU_ORTHOLOGUE AFUA_3G09210)"/>
    <property type="match status" value="1"/>
</dbReference>
<evidence type="ECO:0000313" key="3">
    <source>
        <dbReference type="Proteomes" id="UP000290013"/>
    </source>
</evidence>
<gene>
    <name evidence="2" type="ORF">NCTC12078_02682</name>
</gene>
<proteinExistence type="predicted"/>
<dbReference type="KEGG" id="ctai:NCTC12078_02682"/>
<dbReference type="EMBL" id="LR215974">
    <property type="protein sequence ID" value="VFB04646.1"/>
    <property type="molecule type" value="Genomic_DNA"/>
</dbReference>
<dbReference type="Proteomes" id="UP000290013">
    <property type="component" value="Chromosome"/>
</dbReference>
<dbReference type="Pfam" id="PF19580">
    <property type="entry name" value="Exo_endo_phos_3"/>
    <property type="match status" value="1"/>
</dbReference>
<sequence>MELFAFYNVENLFLPDPAPVHRLDPTISGLRNWDERKYRIKLSKIAHVFRLIKEDHGALPCIIGLCEISGKKVLEDLVKLDPFNSRYGIVHYNSLDERKVDVALLFDRSKIDILDSEAITFFFEIVDHKPDNYDTTRDVLFAKLKFKDEIINVFVAHLPSKREKDVNLPKRTFIINEVKNRVLNIVRSDQEKVVVCGDFNQNPDEESLVKFLYDDNQNRIMHNPFQKLYSNRQYSNFHYKSGLLFDQILLSDSFFEDSSSLMFQKATVFNSENISVKQKGFDQRPFRTFAGTRYLGGFSDHYPVLVTLKENLR</sequence>
<protein>
    <submittedName>
        <fullName evidence="2">Endonuclease/Exonuclease/phosphatase family</fullName>
    </submittedName>
</protein>
<evidence type="ECO:0000313" key="2">
    <source>
        <dbReference type="EMBL" id="VFB04646.1"/>
    </source>
</evidence>
<organism evidence="2 3">
    <name type="scientific">Chryseobacterium taihuense</name>
    <dbReference type="NCBI Taxonomy" id="1141221"/>
    <lineage>
        <taxon>Bacteria</taxon>
        <taxon>Pseudomonadati</taxon>
        <taxon>Bacteroidota</taxon>
        <taxon>Flavobacteriia</taxon>
        <taxon>Flavobacteriales</taxon>
        <taxon>Weeksellaceae</taxon>
        <taxon>Chryseobacterium group</taxon>
        <taxon>Chryseobacterium</taxon>
    </lineage>
</organism>
<accession>A0A4U8WFX6</accession>
<evidence type="ECO:0000259" key="1">
    <source>
        <dbReference type="Pfam" id="PF19580"/>
    </source>
</evidence>
<dbReference type="SUPFAM" id="SSF56219">
    <property type="entry name" value="DNase I-like"/>
    <property type="match status" value="1"/>
</dbReference>
<dbReference type="Gene3D" id="3.60.10.10">
    <property type="entry name" value="Endonuclease/exonuclease/phosphatase"/>
    <property type="match status" value="1"/>
</dbReference>
<feature type="domain" description="Endonuclease/exonuclease/phosphatase" evidence="1">
    <location>
        <begin position="5"/>
        <end position="309"/>
    </location>
</feature>
<keyword evidence="2" id="KW-0255">Endonuclease</keyword>
<keyword evidence="2" id="KW-0378">Hydrolase</keyword>
<keyword evidence="2" id="KW-0269">Exonuclease</keyword>
<dbReference type="RefSeq" id="WP_130914843.1">
    <property type="nucleotide sequence ID" value="NZ_LR215974.1"/>
</dbReference>
<dbReference type="GO" id="GO:0004519">
    <property type="term" value="F:endonuclease activity"/>
    <property type="evidence" value="ECO:0007669"/>
    <property type="project" value="UniProtKB-KW"/>
</dbReference>
<reference evidence="2 3" key="1">
    <citation type="submission" date="2019-02" db="EMBL/GenBank/DDBJ databases">
        <authorList>
            <consortium name="Pathogen Informatics"/>
        </authorList>
    </citation>
    <scope>NUCLEOTIDE SEQUENCE [LARGE SCALE GENOMIC DNA]</scope>
    <source>
        <strain evidence="2 3">3012STDY6944375</strain>
    </source>
</reference>
<dbReference type="PANTHER" id="PTHR42834:SF1">
    <property type="entry name" value="ENDONUCLEASE_EXONUCLEASE_PHOSPHATASE FAMILY PROTEIN (AFU_ORTHOLOGUE AFUA_3G09210)"/>
    <property type="match status" value="1"/>
</dbReference>